<comment type="catalytic activity">
    <reaction evidence="7">
        <text>UDP-N-acetyl-alpha-D-muramoyl-L-alanyl-gamma-D-glutamyl-meso-2,6-diaminopimeloyl-D-alanyl-D-alanine + di-trans,octa-cis-undecaprenyl phosphate = di-trans,octa-cis-undecaprenyl diphospho-N-acetyl-alpha-D-muramoyl-L-alanyl-D-glutamyl-meso-2,6-diaminopimeloyl-D-alanyl-D-alanine + UMP</text>
        <dbReference type="Rhea" id="RHEA:28386"/>
        <dbReference type="ChEBI" id="CHEBI:57865"/>
        <dbReference type="ChEBI" id="CHEBI:60392"/>
        <dbReference type="ChEBI" id="CHEBI:61386"/>
        <dbReference type="ChEBI" id="CHEBI:61387"/>
        <dbReference type="EC" id="2.7.8.13"/>
    </reaction>
</comment>
<dbReference type="UniPathway" id="UPA00219"/>
<keyword evidence="7" id="KW-0961">Cell wall biogenesis/degradation</keyword>
<dbReference type="HOGENOM" id="CLU_023982_0_1_9"/>
<evidence type="ECO:0000313" key="10">
    <source>
        <dbReference type="EMBL" id="ADH99161.1"/>
    </source>
</evidence>
<dbReference type="InterPro" id="IPR018480">
    <property type="entry name" value="PNAcMuramoyl-5peptid_Trfase_CS"/>
</dbReference>
<organism evidence="10 11">
    <name type="scientific">Bacillus selenitireducens (strain ATCC 700615 / DSM 15326 / MLS10)</name>
    <dbReference type="NCBI Taxonomy" id="439292"/>
    <lineage>
        <taxon>Bacteria</taxon>
        <taxon>Bacillati</taxon>
        <taxon>Bacillota</taxon>
        <taxon>Bacilli</taxon>
        <taxon>Bacillales</taxon>
        <taxon>Bacillaceae</taxon>
        <taxon>Salisediminibacterium</taxon>
    </lineage>
</organism>
<keyword evidence="7" id="KW-0573">Peptidoglycan synthesis</keyword>
<dbReference type="InterPro" id="IPR003524">
    <property type="entry name" value="PNAcMuramoyl-5peptid_Trfase"/>
</dbReference>
<gene>
    <name evidence="7" type="primary">mraY</name>
    <name evidence="10" type="ordered locus">Bsel_1652</name>
</gene>
<keyword evidence="3 7" id="KW-0808">Transferase</keyword>
<dbReference type="eggNOG" id="COG0472">
    <property type="taxonomic scope" value="Bacteria"/>
</dbReference>
<evidence type="ECO:0000256" key="8">
    <source>
        <dbReference type="NCBIfam" id="TIGR00445"/>
    </source>
</evidence>
<feature type="transmembrane region" description="Helical" evidence="7">
    <location>
        <begin position="12"/>
        <end position="31"/>
    </location>
</feature>
<evidence type="ECO:0000256" key="2">
    <source>
        <dbReference type="ARBA" id="ARBA00005583"/>
    </source>
</evidence>
<comment type="pathway">
    <text evidence="7">Cell wall biogenesis; peptidoglycan biosynthesis.</text>
</comment>
<dbReference type="Pfam" id="PF10555">
    <property type="entry name" value="MraY_sig1"/>
    <property type="match status" value="1"/>
</dbReference>
<evidence type="ECO:0000256" key="9">
    <source>
        <dbReference type="PIRSR" id="PIRSR600715-1"/>
    </source>
</evidence>
<evidence type="ECO:0000313" key="11">
    <source>
        <dbReference type="Proteomes" id="UP000000271"/>
    </source>
</evidence>
<keyword evidence="4 7" id="KW-0812">Transmembrane</keyword>
<feature type="transmembrane region" description="Helical" evidence="7">
    <location>
        <begin position="120"/>
        <end position="137"/>
    </location>
</feature>
<dbReference type="PROSITE" id="PS01347">
    <property type="entry name" value="MRAY_1"/>
    <property type="match status" value="1"/>
</dbReference>
<comment type="similarity">
    <text evidence="2 7">Belongs to the glycosyltransferase 4 family. MraY subfamily.</text>
</comment>
<dbReference type="GO" id="GO:0071555">
    <property type="term" value="P:cell wall organization"/>
    <property type="evidence" value="ECO:0007669"/>
    <property type="project" value="UniProtKB-KW"/>
</dbReference>
<dbReference type="GO" id="GO:0005886">
    <property type="term" value="C:plasma membrane"/>
    <property type="evidence" value="ECO:0007669"/>
    <property type="project" value="UniProtKB-SubCell"/>
</dbReference>
<keyword evidence="7" id="KW-0133">Cell shape</keyword>
<sequence>MKPMFQDGLLFALAGAFLLTAVLSPVFIPYLRKLKFGQSIREEGPQWHQVKSGTPTMGGVMFLTAIVMITLIISAGFQTVSANVMMLLIVTVFFGLLGFMDDYIKVVKKRNLGLTSKQKLAGQIVISAVIYLILMLSGFSTEVSVPGTAWSLDFGWAYFPFLVVVLVGTSNAVNLTDGLDGLVAGSSVIAFSAFAFIAHQAGMMDVTMFALAVSGAMAGFMLVNVHPAKIFMGDTGSLALGGALAMIAVLTKTELLLIIIGAVFVIETLSVILQVASFKLRGKRIFKMSPIHHHFEMSGWSEWRVVIVFWSMGLVFALLGVWIEVWM</sequence>
<dbReference type="PROSITE" id="PS01348">
    <property type="entry name" value="MRAY_2"/>
    <property type="match status" value="1"/>
</dbReference>
<keyword evidence="5 7" id="KW-1133">Transmembrane helix</keyword>
<proteinExistence type="inferred from homology"/>
<comment type="function">
    <text evidence="7">Catalyzes the initial step of the lipid cycle reactions in the biosynthesis of the cell wall peptidoglycan: transfers peptidoglycan precursor phospho-MurNAc-pentapeptide from UDP-MurNAc-pentapeptide onto the lipid carrier undecaprenyl phosphate, yielding undecaprenyl-pyrophosphoryl-MurNAc-pentapeptide, known as lipid I.</text>
</comment>
<feature type="transmembrane region" description="Helical" evidence="7">
    <location>
        <begin position="230"/>
        <end position="250"/>
    </location>
</feature>
<keyword evidence="7 9" id="KW-0460">Magnesium</keyword>
<keyword evidence="7" id="KW-0132">Cell division</keyword>
<feature type="transmembrane region" description="Helical" evidence="7">
    <location>
        <begin position="80"/>
        <end position="99"/>
    </location>
</feature>
<feature type="binding site" evidence="9">
    <location>
        <position position="174"/>
    </location>
    <ligand>
        <name>Mg(2+)</name>
        <dbReference type="ChEBI" id="CHEBI:18420"/>
    </ligand>
</feature>
<feature type="transmembrane region" description="Helical" evidence="7">
    <location>
        <begin position="52"/>
        <end position="74"/>
    </location>
</feature>
<dbReference type="Pfam" id="PF00953">
    <property type="entry name" value="Glycos_transf_4"/>
    <property type="match status" value="1"/>
</dbReference>
<comment type="subcellular location">
    <subcellularLocation>
        <location evidence="7">Cell membrane</location>
        <topology evidence="7">Multi-pass membrane protein</topology>
    </subcellularLocation>
    <subcellularLocation>
        <location evidence="1">Membrane</location>
        <topology evidence="1">Multi-pass membrane protein</topology>
    </subcellularLocation>
</comment>
<keyword evidence="7" id="KW-1003">Cell membrane</keyword>
<dbReference type="STRING" id="439292.Bsel_1652"/>
<dbReference type="HAMAP" id="MF_00038">
    <property type="entry name" value="MraY"/>
    <property type="match status" value="1"/>
</dbReference>
<feature type="binding site" evidence="9">
    <location>
        <position position="234"/>
    </location>
    <ligand>
        <name>Mg(2+)</name>
        <dbReference type="ChEBI" id="CHEBI:18420"/>
    </ligand>
</feature>
<dbReference type="GO" id="GO:0046872">
    <property type="term" value="F:metal ion binding"/>
    <property type="evidence" value="ECO:0007669"/>
    <property type="project" value="UniProtKB-KW"/>
</dbReference>
<dbReference type="Proteomes" id="UP000000271">
    <property type="component" value="Chromosome"/>
</dbReference>
<dbReference type="AlphaFoldDB" id="D6XTM5"/>
<dbReference type="GO" id="GO:0008360">
    <property type="term" value="P:regulation of cell shape"/>
    <property type="evidence" value="ECO:0007669"/>
    <property type="project" value="UniProtKB-KW"/>
</dbReference>
<dbReference type="GO" id="GO:0051301">
    <property type="term" value="P:cell division"/>
    <property type="evidence" value="ECO:0007669"/>
    <property type="project" value="UniProtKB-KW"/>
</dbReference>
<dbReference type="EC" id="2.7.8.13" evidence="7 8"/>
<feature type="transmembrane region" description="Helical" evidence="7">
    <location>
        <begin position="182"/>
        <end position="200"/>
    </location>
</feature>
<reference evidence="10" key="1">
    <citation type="submission" date="2009-10" db="EMBL/GenBank/DDBJ databases">
        <title>Complete sequence of Bacillus selenitireducens MLS10.</title>
        <authorList>
            <consortium name="US DOE Joint Genome Institute"/>
            <person name="Lucas S."/>
            <person name="Copeland A."/>
            <person name="Lapidus A."/>
            <person name="Glavina del Rio T."/>
            <person name="Dalin E."/>
            <person name="Tice H."/>
            <person name="Bruce D."/>
            <person name="Goodwin L."/>
            <person name="Pitluck S."/>
            <person name="Sims D."/>
            <person name="Brettin T."/>
            <person name="Detter J.C."/>
            <person name="Han C."/>
            <person name="Larimer F."/>
            <person name="Land M."/>
            <person name="Hauser L."/>
            <person name="Kyrpides N."/>
            <person name="Ovchinnikova G."/>
            <person name="Stolz J."/>
        </authorList>
    </citation>
    <scope>NUCLEOTIDE SEQUENCE [LARGE SCALE GENOMIC DNA]</scope>
    <source>
        <strain evidence="10">MLS10</strain>
    </source>
</reference>
<feature type="transmembrane region" description="Helical" evidence="7">
    <location>
        <begin position="303"/>
        <end position="323"/>
    </location>
</feature>
<dbReference type="CDD" id="cd06852">
    <property type="entry name" value="GT_MraY"/>
    <property type="match status" value="1"/>
</dbReference>
<evidence type="ECO:0000256" key="6">
    <source>
        <dbReference type="ARBA" id="ARBA00023136"/>
    </source>
</evidence>
<keyword evidence="6 7" id="KW-0472">Membrane</keyword>
<evidence type="ECO:0000256" key="5">
    <source>
        <dbReference type="ARBA" id="ARBA00022989"/>
    </source>
</evidence>
<accession>D6XTM5</accession>
<evidence type="ECO:0000256" key="1">
    <source>
        <dbReference type="ARBA" id="ARBA00004141"/>
    </source>
</evidence>
<dbReference type="NCBIfam" id="TIGR00445">
    <property type="entry name" value="mraY"/>
    <property type="match status" value="1"/>
</dbReference>
<dbReference type="GO" id="GO:0051992">
    <property type="term" value="F:UDP-N-acetylmuramoyl-L-alanyl-D-glutamyl-meso-2,6-diaminopimelyl-D-alanyl-D-alanine:undecaprenyl-phosphate transferase activity"/>
    <property type="evidence" value="ECO:0007669"/>
    <property type="project" value="RHEA"/>
</dbReference>
<dbReference type="GO" id="GO:0009252">
    <property type="term" value="P:peptidoglycan biosynthetic process"/>
    <property type="evidence" value="ECO:0007669"/>
    <property type="project" value="UniProtKB-UniRule"/>
</dbReference>
<evidence type="ECO:0000256" key="3">
    <source>
        <dbReference type="ARBA" id="ARBA00022679"/>
    </source>
</evidence>
<keyword evidence="11" id="KW-1185">Reference proteome</keyword>
<comment type="cofactor">
    <cofactor evidence="7 9">
        <name>Mg(2+)</name>
        <dbReference type="ChEBI" id="CHEBI:18420"/>
    </cofactor>
</comment>
<dbReference type="InterPro" id="IPR000715">
    <property type="entry name" value="Glycosyl_transferase_4"/>
</dbReference>
<feature type="transmembrane region" description="Helical" evidence="7">
    <location>
        <begin position="157"/>
        <end position="175"/>
    </location>
</feature>
<dbReference type="PANTHER" id="PTHR22926:SF5">
    <property type="entry name" value="PHOSPHO-N-ACETYLMURAMOYL-PENTAPEPTIDE-TRANSFERASE HOMOLOG"/>
    <property type="match status" value="1"/>
</dbReference>
<evidence type="ECO:0000256" key="4">
    <source>
        <dbReference type="ARBA" id="ARBA00022692"/>
    </source>
</evidence>
<feature type="transmembrane region" description="Helical" evidence="7">
    <location>
        <begin position="256"/>
        <end position="278"/>
    </location>
</feature>
<dbReference type="EMBL" id="CP001791">
    <property type="protein sequence ID" value="ADH99161.1"/>
    <property type="molecule type" value="Genomic_DNA"/>
</dbReference>
<dbReference type="KEGG" id="bse:Bsel_1652"/>
<evidence type="ECO:0000256" key="7">
    <source>
        <dbReference type="HAMAP-Rule" id="MF_00038"/>
    </source>
</evidence>
<keyword evidence="7" id="KW-0131">Cell cycle</keyword>
<dbReference type="GO" id="GO:0008963">
    <property type="term" value="F:phospho-N-acetylmuramoyl-pentapeptide-transferase activity"/>
    <property type="evidence" value="ECO:0007669"/>
    <property type="project" value="UniProtKB-UniRule"/>
</dbReference>
<keyword evidence="7 9" id="KW-0479">Metal-binding</keyword>
<protein>
    <recommendedName>
        <fullName evidence="7 8">Phospho-N-acetylmuramoyl-pentapeptide-transferase</fullName>
        <ecNumber evidence="7 8">2.7.8.13</ecNumber>
    </recommendedName>
    <alternativeName>
        <fullName evidence="7">UDP-MurNAc-pentapeptide phosphotransferase</fullName>
    </alternativeName>
</protein>
<dbReference type="PANTHER" id="PTHR22926">
    <property type="entry name" value="PHOSPHO-N-ACETYLMURAMOYL-PENTAPEPTIDE-TRANSFERASE"/>
    <property type="match status" value="1"/>
</dbReference>
<name>D6XTM5_BACIE</name>